<evidence type="ECO:0000256" key="4">
    <source>
        <dbReference type="SAM" id="MobiDB-lite"/>
    </source>
</evidence>
<proteinExistence type="inferred from homology"/>
<evidence type="ECO:0000256" key="3">
    <source>
        <dbReference type="ARBA" id="ARBA00013566"/>
    </source>
</evidence>
<reference evidence="5" key="1">
    <citation type="submission" date="2021-03" db="EMBL/GenBank/DDBJ databases">
        <title>Evolutionary innovations through gain and loss of genes in the ectomycorrhizal Boletales.</title>
        <authorList>
            <person name="Wu G."/>
            <person name="Miyauchi S."/>
            <person name="Morin E."/>
            <person name="Yang Z.-L."/>
            <person name="Xu J."/>
            <person name="Martin F.M."/>
        </authorList>
    </citation>
    <scope>NUCLEOTIDE SEQUENCE</scope>
    <source>
        <strain evidence="5">BR01</strain>
    </source>
</reference>
<dbReference type="InterPro" id="IPR010487">
    <property type="entry name" value="NGRN/Rrg9"/>
</dbReference>
<accession>A0A8I3AA14</accession>
<dbReference type="OrthoDB" id="5578174at2759"/>
<gene>
    <name evidence="5" type="ORF">JVT61DRAFT_15235</name>
</gene>
<organism evidence="5 6">
    <name type="scientific">Boletus reticuloceps</name>
    <dbReference type="NCBI Taxonomy" id="495285"/>
    <lineage>
        <taxon>Eukaryota</taxon>
        <taxon>Fungi</taxon>
        <taxon>Dikarya</taxon>
        <taxon>Basidiomycota</taxon>
        <taxon>Agaricomycotina</taxon>
        <taxon>Agaricomycetes</taxon>
        <taxon>Agaricomycetidae</taxon>
        <taxon>Boletales</taxon>
        <taxon>Boletineae</taxon>
        <taxon>Boletaceae</taxon>
        <taxon>Boletoideae</taxon>
        <taxon>Boletus</taxon>
    </lineage>
</organism>
<evidence type="ECO:0000313" key="5">
    <source>
        <dbReference type="EMBL" id="KAG6377431.1"/>
    </source>
</evidence>
<dbReference type="EMBL" id="JAGFBS010000009">
    <property type="protein sequence ID" value="KAG6377431.1"/>
    <property type="molecule type" value="Genomic_DNA"/>
</dbReference>
<name>A0A8I3AA14_9AGAM</name>
<evidence type="ECO:0000313" key="6">
    <source>
        <dbReference type="Proteomes" id="UP000683000"/>
    </source>
</evidence>
<dbReference type="PANTHER" id="PTHR13475:SF3">
    <property type="entry name" value="NEUGRIN"/>
    <property type="match status" value="1"/>
</dbReference>
<comment type="caution">
    <text evidence="5">The sequence shown here is derived from an EMBL/GenBank/DDBJ whole genome shotgun (WGS) entry which is preliminary data.</text>
</comment>
<comment type="function">
    <text evidence="1">Required for respiratory activity and maintenance and expression of the mitochondrial genome.</text>
</comment>
<dbReference type="GO" id="GO:0005634">
    <property type="term" value="C:nucleus"/>
    <property type="evidence" value="ECO:0007669"/>
    <property type="project" value="TreeGrafter"/>
</dbReference>
<comment type="similarity">
    <text evidence="2">Belongs to the RRG9 family.</text>
</comment>
<feature type="region of interest" description="Disordered" evidence="4">
    <location>
        <begin position="163"/>
        <end position="202"/>
    </location>
</feature>
<dbReference type="AlphaFoldDB" id="A0A8I3AA14"/>
<evidence type="ECO:0000256" key="1">
    <source>
        <dbReference type="ARBA" id="ARBA00003548"/>
    </source>
</evidence>
<dbReference type="Proteomes" id="UP000683000">
    <property type="component" value="Unassembled WGS sequence"/>
</dbReference>
<dbReference type="PANTHER" id="PTHR13475">
    <property type="entry name" value="NEUGRIN"/>
    <property type="match status" value="1"/>
</dbReference>
<sequence length="245" mass="28525">MSLRIHRMLSIPGRRLYSQQHIPPRNWQLAGHVPPTSLLFDDDAAPVIDLSEDEPPSPPNKCPAVAPTPEQWRRHREQIKKTFPDGWNPTRKVSRDAMDGLRSLHAFDKDTFSCAVLADKFKISPEAVRRILRSKWEPSREKRGRLAERERRSREEWIAKRRQEEKDRAAQILSEARQDDNPRPHSRSSRVKPRTSSSSSDVYPSRRAKFKILCDIFRLVRGIYLHDPIVCANAKVDKRRLTCHC</sequence>
<keyword evidence="6" id="KW-1185">Reference proteome</keyword>
<feature type="compositionally biased region" description="Basic residues" evidence="4">
    <location>
        <begin position="184"/>
        <end position="193"/>
    </location>
</feature>
<protein>
    <recommendedName>
        <fullName evidence="3">Required for respiratory growth protein 9, mitochondrial</fullName>
    </recommendedName>
</protein>
<evidence type="ECO:0000256" key="2">
    <source>
        <dbReference type="ARBA" id="ARBA00010895"/>
    </source>
</evidence>
<dbReference type="Pfam" id="PF06413">
    <property type="entry name" value="Neugrin"/>
    <property type="match status" value="1"/>
</dbReference>